<dbReference type="PANTHER" id="PTHR43167">
    <property type="entry name" value="PUTATIVE (AFU_ORTHOLOGUE AFUA_6G01830)-RELATED"/>
    <property type="match status" value="1"/>
</dbReference>
<dbReference type="EMBL" id="CP000644">
    <property type="protein sequence ID" value="ABO89745.1"/>
    <property type="molecule type" value="Genomic_DNA"/>
</dbReference>
<accession>A4SLH3</accession>
<evidence type="ECO:0000256" key="1">
    <source>
        <dbReference type="ARBA" id="ARBA00022603"/>
    </source>
</evidence>
<protein>
    <submittedName>
        <fullName evidence="4">O-methyltransferase</fullName>
    </submittedName>
</protein>
<sequence>MRVDPACHALGDLRNEQGGDMALQQLKRELEQFGERNDNAQPTRGSKMLNITRDTGELLAVLVQTRGAEAVLEIGTSNGYSTLWLAEAVQRLNGRVTTIERDEGKRELADINFQRAGLSPWITQLAGEAETLLPTLPEAGYQLIFLDSDRQRYRVWWPQIQRLLAPRGLLVVDNAISHRYELAVWMGEVQRDPAFATSLVPVGKGEWLVVSLSGE</sequence>
<keyword evidence="3" id="KW-0949">S-adenosyl-L-methionine</keyword>
<dbReference type="InterPro" id="IPR002935">
    <property type="entry name" value="SAM_O-MeTrfase"/>
</dbReference>
<evidence type="ECO:0000256" key="3">
    <source>
        <dbReference type="ARBA" id="ARBA00022691"/>
    </source>
</evidence>
<name>A4SLH3_AERS4</name>
<dbReference type="STRING" id="29491.GCA_000820065_02130"/>
<dbReference type="SUPFAM" id="SSF53335">
    <property type="entry name" value="S-adenosyl-L-methionine-dependent methyltransferases"/>
    <property type="match status" value="1"/>
</dbReference>
<dbReference type="Gene3D" id="3.40.50.150">
    <property type="entry name" value="Vaccinia Virus protein VP39"/>
    <property type="match status" value="1"/>
</dbReference>
<dbReference type="PANTHER" id="PTHR43167:SF1">
    <property type="entry name" value="PUTATIVE (AFU_ORTHOLOGUE AFUA_6G01830)-RELATED"/>
    <property type="match status" value="1"/>
</dbReference>
<dbReference type="CDD" id="cd02440">
    <property type="entry name" value="AdoMet_MTases"/>
    <property type="match status" value="1"/>
</dbReference>
<keyword evidence="2 4" id="KW-0808">Transferase</keyword>
<dbReference type="InterPro" id="IPR029063">
    <property type="entry name" value="SAM-dependent_MTases_sf"/>
</dbReference>
<evidence type="ECO:0000313" key="5">
    <source>
        <dbReference type="Proteomes" id="UP000000225"/>
    </source>
</evidence>
<dbReference type="AlphaFoldDB" id="A4SLH3"/>
<proteinExistence type="predicted"/>
<evidence type="ECO:0000256" key="2">
    <source>
        <dbReference type="ARBA" id="ARBA00022679"/>
    </source>
</evidence>
<dbReference type="Proteomes" id="UP000000225">
    <property type="component" value="Chromosome"/>
</dbReference>
<dbReference type="GO" id="GO:0008171">
    <property type="term" value="F:O-methyltransferase activity"/>
    <property type="evidence" value="ECO:0007669"/>
    <property type="project" value="InterPro"/>
</dbReference>
<dbReference type="eggNOG" id="COG4122">
    <property type="taxonomic scope" value="Bacteria"/>
</dbReference>
<evidence type="ECO:0000313" key="4">
    <source>
        <dbReference type="EMBL" id="ABO89745.1"/>
    </source>
</evidence>
<organism evidence="4 5">
    <name type="scientific">Aeromonas salmonicida (strain A449)</name>
    <dbReference type="NCBI Taxonomy" id="382245"/>
    <lineage>
        <taxon>Bacteria</taxon>
        <taxon>Pseudomonadati</taxon>
        <taxon>Pseudomonadota</taxon>
        <taxon>Gammaproteobacteria</taxon>
        <taxon>Aeromonadales</taxon>
        <taxon>Aeromonadaceae</taxon>
        <taxon>Aeromonas</taxon>
    </lineage>
</organism>
<dbReference type="KEGG" id="asa:ASA_1664"/>
<gene>
    <name evidence="4" type="ordered locus">ASA_1664</name>
</gene>
<dbReference type="Pfam" id="PF01596">
    <property type="entry name" value="Methyltransf_3"/>
    <property type="match status" value="1"/>
</dbReference>
<dbReference type="PROSITE" id="PS51682">
    <property type="entry name" value="SAM_OMT_I"/>
    <property type="match status" value="1"/>
</dbReference>
<dbReference type="GO" id="GO:0032259">
    <property type="term" value="P:methylation"/>
    <property type="evidence" value="ECO:0007669"/>
    <property type="project" value="UniProtKB-KW"/>
</dbReference>
<dbReference type="HOGENOM" id="CLU_067676_4_1_6"/>
<keyword evidence="1 4" id="KW-0489">Methyltransferase</keyword>
<reference evidence="5" key="1">
    <citation type="journal article" date="2008" name="BMC Genomics">
        <title>The genome of Aeromonas salmonicida subsp. salmonicida A449: insights into the evolution of a fish pathogen.</title>
        <authorList>
            <person name="Reith M.E."/>
            <person name="Singh R.K."/>
            <person name="Curtis B."/>
            <person name="Boyd J.M."/>
            <person name="Bouevitch A."/>
            <person name="Kimball J."/>
            <person name="Munholland J."/>
            <person name="Murphy C."/>
            <person name="Sarty D."/>
            <person name="Williams J."/>
            <person name="Nash J.H."/>
            <person name="Johnson S.C."/>
            <person name="Brown L.L."/>
        </authorList>
    </citation>
    <scope>NUCLEOTIDE SEQUENCE [LARGE SCALE GENOMIC DNA]</scope>
    <source>
        <strain evidence="5">A449</strain>
    </source>
</reference>